<protein>
    <recommendedName>
        <fullName evidence="2">Aminotransferase-like plant mobile domain-containing protein</fullName>
    </recommendedName>
</protein>
<dbReference type="PANTHER" id="PTHR46033">
    <property type="entry name" value="PROTEIN MAIN-LIKE 2"/>
    <property type="match status" value="1"/>
</dbReference>
<evidence type="ECO:0000256" key="1">
    <source>
        <dbReference type="SAM" id="MobiDB-lite"/>
    </source>
</evidence>
<evidence type="ECO:0000313" key="3">
    <source>
        <dbReference type="EMBL" id="PNX87771.1"/>
    </source>
</evidence>
<dbReference type="PANTHER" id="PTHR46033:SF8">
    <property type="entry name" value="PROTEIN MAINTENANCE OF MERISTEMS-LIKE"/>
    <property type="match status" value="1"/>
</dbReference>
<accession>A0A2K3MAG0</accession>
<feature type="compositionally biased region" description="Acidic residues" evidence="1">
    <location>
        <begin position="1"/>
        <end position="17"/>
    </location>
</feature>
<gene>
    <name evidence="3" type="ORF">L195_g043867</name>
</gene>
<evidence type="ECO:0000259" key="2">
    <source>
        <dbReference type="Pfam" id="PF10536"/>
    </source>
</evidence>
<feature type="domain" description="Aminotransferase-like plant mobile" evidence="2">
    <location>
        <begin position="67"/>
        <end position="232"/>
    </location>
</feature>
<feature type="region of interest" description="Disordered" evidence="1">
    <location>
        <begin position="1"/>
        <end position="23"/>
    </location>
</feature>
<organism evidence="3 4">
    <name type="scientific">Trifolium pratense</name>
    <name type="common">Red clover</name>
    <dbReference type="NCBI Taxonomy" id="57577"/>
    <lineage>
        <taxon>Eukaryota</taxon>
        <taxon>Viridiplantae</taxon>
        <taxon>Streptophyta</taxon>
        <taxon>Embryophyta</taxon>
        <taxon>Tracheophyta</taxon>
        <taxon>Spermatophyta</taxon>
        <taxon>Magnoliopsida</taxon>
        <taxon>eudicotyledons</taxon>
        <taxon>Gunneridae</taxon>
        <taxon>Pentapetalae</taxon>
        <taxon>rosids</taxon>
        <taxon>fabids</taxon>
        <taxon>Fabales</taxon>
        <taxon>Fabaceae</taxon>
        <taxon>Papilionoideae</taxon>
        <taxon>50 kb inversion clade</taxon>
        <taxon>NPAAA clade</taxon>
        <taxon>Hologalegina</taxon>
        <taxon>IRL clade</taxon>
        <taxon>Trifolieae</taxon>
        <taxon>Trifolium</taxon>
    </lineage>
</organism>
<dbReference type="EMBL" id="ASHM01054724">
    <property type="protein sequence ID" value="PNX87771.1"/>
    <property type="molecule type" value="Genomic_DNA"/>
</dbReference>
<reference evidence="3 4" key="2">
    <citation type="journal article" date="2017" name="Front. Plant Sci.">
        <title>Gene Classification and Mining of Molecular Markers Useful in Red Clover (Trifolium pratense) Breeding.</title>
        <authorList>
            <person name="Istvanek J."/>
            <person name="Dluhosova J."/>
            <person name="Dluhos P."/>
            <person name="Patkova L."/>
            <person name="Nedelnik J."/>
            <person name="Repkova J."/>
        </authorList>
    </citation>
    <scope>NUCLEOTIDE SEQUENCE [LARGE SCALE GENOMIC DNA]</scope>
    <source>
        <strain evidence="4">cv. Tatra</strain>
        <tissue evidence="3">Young leaves</tissue>
    </source>
</reference>
<dbReference type="STRING" id="57577.A0A2K3MAG0"/>
<dbReference type="InterPro" id="IPR044824">
    <property type="entry name" value="MAIN-like"/>
</dbReference>
<dbReference type="InterPro" id="IPR019557">
    <property type="entry name" value="AminoTfrase-like_pln_mobile"/>
</dbReference>
<dbReference type="ExpressionAtlas" id="A0A2K3MAG0">
    <property type="expression patterns" value="baseline"/>
</dbReference>
<dbReference type="AlphaFoldDB" id="A0A2K3MAG0"/>
<name>A0A2K3MAG0_TRIPR</name>
<reference evidence="3 4" key="1">
    <citation type="journal article" date="2014" name="Am. J. Bot.">
        <title>Genome assembly and annotation for red clover (Trifolium pratense; Fabaceae).</title>
        <authorList>
            <person name="Istvanek J."/>
            <person name="Jaros M."/>
            <person name="Krenek A."/>
            <person name="Repkova J."/>
        </authorList>
    </citation>
    <scope>NUCLEOTIDE SEQUENCE [LARGE SCALE GENOMIC DNA]</scope>
    <source>
        <strain evidence="4">cv. Tatra</strain>
        <tissue evidence="3">Young leaves</tissue>
    </source>
</reference>
<dbReference type="GO" id="GO:0010073">
    <property type="term" value="P:meristem maintenance"/>
    <property type="evidence" value="ECO:0007669"/>
    <property type="project" value="InterPro"/>
</dbReference>
<sequence>EEEEEEEEEEMVQEGDESSVMKDRDMITPVSNETKMNSIVYFVNDFKWVARNHGHHRNVWLKLTGYSFLDPALLSTFVERWHGETSSFHMPSREMTITLDDVCCLVHLPIKGRLLDHKGIPTKTEGVELMIKHMGSTREEAEHEVKTTKGAHPRAYLLLLVGTTIFSNKAKNNVDLTYLKYFIDLDQVHTYAWGTAALAFLYRELTNVTVPSCKYVAGYMTLLQAWIYDYFLDNGGSLDTQYEQQYHRDVCPFEDITLYSGCISCGPIKVSRATILSDTAPGYMSWYFRISHPYIVYIPMSLMQQPMPVESDAAMLGRLASIR</sequence>
<comment type="caution">
    <text evidence="3">The sequence shown here is derived from an EMBL/GenBank/DDBJ whole genome shotgun (WGS) entry which is preliminary data.</text>
</comment>
<feature type="non-terminal residue" evidence="3">
    <location>
        <position position="323"/>
    </location>
</feature>
<dbReference type="Pfam" id="PF10536">
    <property type="entry name" value="PMD"/>
    <property type="match status" value="1"/>
</dbReference>
<feature type="non-terminal residue" evidence="3">
    <location>
        <position position="1"/>
    </location>
</feature>
<evidence type="ECO:0000313" key="4">
    <source>
        <dbReference type="Proteomes" id="UP000236291"/>
    </source>
</evidence>
<proteinExistence type="predicted"/>
<dbReference type="Proteomes" id="UP000236291">
    <property type="component" value="Unassembled WGS sequence"/>
</dbReference>